<dbReference type="EMBL" id="CAKOFQ010006968">
    <property type="protein sequence ID" value="CAH1984929.1"/>
    <property type="molecule type" value="Genomic_DNA"/>
</dbReference>
<keyword evidence="2" id="KW-1185">Reference proteome</keyword>
<comment type="caution">
    <text evidence="1">The sequence shown here is derived from an EMBL/GenBank/DDBJ whole genome shotgun (WGS) entry which is preliminary data.</text>
</comment>
<reference evidence="1" key="1">
    <citation type="submission" date="2022-03" db="EMBL/GenBank/DDBJ databases">
        <authorList>
            <person name="Sayadi A."/>
        </authorList>
    </citation>
    <scope>NUCLEOTIDE SEQUENCE</scope>
</reference>
<sequence length="41" mass="4954">MFQNKNRKIVGERMIEVLEQRMIVFERNMSFKIEGFNFGAD</sequence>
<name>A0A9P0KVA5_ACAOB</name>
<evidence type="ECO:0000313" key="1">
    <source>
        <dbReference type="EMBL" id="CAH1984929.1"/>
    </source>
</evidence>
<accession>A0A9P0KVA5</accession>
<protein>
    <submittedName>
        <fullName evidence="1">Uncharacterized protein</fullName>
    </submittedName>
</protein>
<dbReference type="Proteomes" id="UP001152888">
    <property type="component" value="Unassembled WGS sequence"/>
</dbReference>
<evidence type="ECO:0000313" key="2">
    <source>
        <dbReference type="Proteomes" id="UP001152888"/>
    </source>
</evidence>
<organism evidence="1 2">
    <name type="scientific">Acanthoscelides obtectus</name>
    <name type="common">Bean weevil</name>
    <name type="synonym">Bruchus obtectus</name>
    <dbReference type="NCBI Taxonomy" id="200917"/>
    <lineage>
        <taxon>Eukaryota</taxon>
        <taxon>Metazoa</taxon>
        <taxon>Ecdysozoa</taxon>
        <taxon>Arthropoda</taxon>
        <taxon>Hexapoda</taxon>
        <taxon>Insecta</taxon>
        <taxon>Pterygota</taxon>
        <taxon>Neoptera</taxon>
        <taxon>Endopterygota</taxon>
        <taxon>Coleoptera</taxon>
        <taxon>Polyphaga</taxon>
        <taxon>Cucujiformia</taxon>
        <taxon>Chrysomeloidea</taxon>
        <taxon>Chrysomelidae</taxon>
        <taxon>Bruchinae</taxon>
        <taxon>Bruchini</taxon>
        <taxon>Acanthoscelides</taxon>
    </lineage>
</organism>
<proteinExistence type="predicted"/>
<gene>
    <name evidence="1" type="ORF">ACAOBT_LOCUS16404</name>
</gene>
<dbReference type="AlphaFoldDB" id="A0A9P0KVA5"/>